<dbReference type="AlphaFoldDB" id="W6K0R4"/>
<comment type="caution">
    <text evidence="3">The sequence shown here is derived from an EMBL/GenBank/DDBJ whole genome shotgun (WGS) entry which is preliminary data.</text>
</comment>
<accession>W6K0R4</accession>
<feature type="domain" description="Lipid/polyisoprenoid-binding YceI-like" evidence="2">
    <location>
        <begin position="9"/>
        <end position="180"/>
    </location>
</feature>
<dbReference type="InterPro" id="IPR036761">
    <property type="entry name" value="TTHA0802/YceI-like_sf"/>
</dbReference>
<reference evidence="3 4" key="1">
    <citation type="journal article" date="2013" name="ISME J.">
        <title>A metabolic model for members of the genus Tetrasphaera involved in enhanced biological phosphorus removal.</title>
        <authorList>
            <person name="Kristiansen R."/>
            <person name="Nguyen H.T.T."/>
            <person name="Saunders A.M."/>
            <person name="Nielsen J.L."/>
            <person name="Wimmer R."/>
            <person name="Le V.Q."/>
            <person name="McIlroy S.J."/>
            <person name="Petrovski S."/>
            <person name="Seviour R.J."/>
            <person name="Calteau A."/>
            <person name="Nielsen K.L."/>
            <person name="Nielsen P.H."/>
        </authorList>
    </citation>
    <scope>NUCLEOTIDE SEQUENCE [LARGE SCALE GENOMIC DNA]</scope>
    <source>
        <strain evidence="3 4">Ben110</strain>
    </source>
</reference>
<evidence type="ECO:0000313" key="4">
    <source>
        <dbReference type="Proteomes" id="UP000035763"/>
    </source>
</evidence>
<evidence type="ECO:0000313" key="3">
    <source>
        <dbReference type="EMBL" id="CCH71884.1"/>
    </source>
</evidence>
<keyword evidence="4" id="KW-1185">Reference proteome</keyword>
<dbReference type="Gene3D" id="2.40.128.110">
    <property type="entry name" value="Lipid/polyisoprenoid-binding, YceI-like"/>
    <property type="match status" value="1"/>
</dbReference>
<name>W6K0R4_9MICO</name>
<dbReference type="InterPro" id="IPR007372">
    <property type="entry name" value="Lipid/polyisoprenoid-bd_YceI"/>
</dbReference>
<evidence type="ECO:0000256" key="1">
    <source>
        <dbReference type="ARBA" id="ARBA00008812"/>
    </source>
</evidence>
<proteinExistence type="inferred from homology"/>
<evidence type="ECO:0000259" key="2">
    <source>
        <dbReference type="SMART" id="SM00867"/>
    </source>
</evidence>
<dbReference type="RefSeq" id="WP_048696839.1">
    <property type="nucleotide sequence ID" value="NZ_HG764815.1"/>
</dbReference>
<comment type="similarity">
    <text evidence="1">Belongs to the UPF0312 family.</text>
</comment>
<gene>
    <name evidence="3" type="ORF">BN11_1170014</name>
</gene>
<dbReference type="SUPFAM" id="SSF101874">
    <property type="entry name" value="YceI-like"/>
    <property type="match status" value="1"/>
</dbReference>
<dbReference type="STRING" id="1193182.BN11_1170014"/>
<organism evidence="3 4">
    <name type="scientific">Nostocoides australiense Ben110</name>
    <dbReference type="NCBI Taxonomy" id="1193182"/>
    <lineage>
        <taxon>Bacteria</taxon>
        <taxon>Bacillati</taxon>
        <taxon>Actinomycetota</taxon>
        <taxon>Actinomycetes</taxon>
        <taxon>Micrococcales</taxon>
        <taxon>Intrasporangiaceae</taxon>
        <taxon>Nostocoides</taxon>
    </lineage>
</organism>
<protein>
    <recommendedName>
        <fullName evidence="2">Lipid/polyisoprenoid-binding YceI-like domain-containing protein</fullName>
    </recommendedName>
</protein>
<dbReference type="SMART" id="SM00867">
    <property type="entry name" value="YceI"/>
    <property type="match status" value="1"/>
</dbReference>
<dbReference type="EMBL" id="CAJA01000021">
    <property type="protein sequence ID" value="CCH71884.1"/>
    <property type="molecule type" value="Genomic_DNA"/>
</dbReference>
<dbReference type="Proteomes" id="UP000035763">
    <property type="component" value="Unassembled WGS sequence"/>
</dbReference>
<dbReference type="Pfam" id="PF04264">
    <property type="entry name" value="YceI"/>
    <property type="match status" value="1"/>
</dbReference>
<sequence>MTIPTGSYDLSADNGALLVKTFTDGPAAAMGHNLVIEATSWAAQVEIGKTPAASSVSMTADLTSLEVRDGTGGAKPLSAGDKGKILDNAAKALNAKKHPELRFTATDISGTWDAGLVRGGMTINDTTAPLDLTLDQPAPGELRLTGTIVQSDFGIKPYSTMMGALKLKDAVDVEVSIPFE</sequence>